<dbReference type="AlphaFoldDB" id="A0A6J4K0J8"/>
<dbReference type="PROSITE" id="PS51257">
    <property type="entry name" value="PROKAR_LIPOPROTEIN"/>
    <property type="match status" value="1"/>
</dbReference>
<sequence>MRLLLTVLFVAAGWSLGGCLEDAKGRTIYAADIIGYVTAEQVAAAREAGLLVGALKADQRRKLPKTSDDTRLQLFEKGEGRYGIALIAPPASEEFGTPPGS</sequence>
<dbReference type="EMBL" id="CADCTO010000616">
    <property type="protein sequence ID" value="CAA9291953.1"/>
    <property type="molecule type" value="Genomic_DNA"/>
</dbReference>
<organism evidence="1">
    <name type="scientific">uncultured Armatimonadetes bacterium</name>
    <dbReference type="NCBI Taxonomy" id="157466"/>
    <lineage>
        <taxon>Bacteria</taxon>
        <taxon>Bacillati</taxon>
        <taxon>Armatimonadota</taxon>
        <taxon>environmental samples</taxon>
    </lineage>
</organism>
<name>A0A6J4K0J8_9BACT</name>
<protein>
    <submittedName>
        <fullName evidence="1">Uncharacterized protein</fullName>
    </submittedName>
</protein>
<reference evidence="1" key="1">
    <citation type="submission" date="2020-02" db="EMBL/GenBank/DDBJ databases">
        <authorList>
            <person name="Meier V. D."/>
        </authorList>
    </citation>
    <scope>NUCLEOTIDE SEQUENCE</scope>
    <source>
        <strain evidence="1">AVDCRST_MAG63</strain>
    </source>
</reference>
<proteinExistence type="predicted"/>
<evidence type="ECO:0000313" key="1">
    <source>
        <dbReference type="EMBL" id="CAA9291953.1"/>
    </source>
</evidence>
<accession>A0A6J4K0J8</accession>
<gene>
    <name evidence="1" type="ORF">AVDCRST_MAG63-4438</name>
</gene>